<sequence length="885" mass="89768">MEDEPQSPRSKGSPASPRDRGELVDRLLGKIASLEARLQQAGGGGGGGAGGAAAAAARSGDDPPLLIKALRAPAADAAHQTPPRAARADGELLSTLGDPDQRPLVSTEWLGSVGSWVRQRAASATSKPPPGPPAAATAAGADADAGAGGAAGAHAAGARTRWSLPARPGALAGAGGTATASSTWRALRQYSRYVSAEPAASDGGGGDDDARVQAMGEALAEANERLVAADGARRRAEAGVADLQRRLGEAAAAAADVERLKDENLEAWRAKYDLEARLAAAAAQAEGHARERAGLQSDLDALRRQAAIWQDAGVESREKWDREGRLLREQLEARGRELGALRAEVTRLEAERDAALQELRRAQEERSKALEERDRAAASAAAYADLRAALAEARAAAAAATAAAAEAQENFLKERTVRRKLHEQLQVLRGNIRVLARVRPPQPGARTAVAFPLEGLLTVSDPASGRAREFEFDAVFGPGADQAAVFEEARPLVRSCADGFNACIFAYGQTGSGKTHTMTGPPDAPGINTRALQELFRIAAEEPDRRWSFSVAVLEIYNEAVHDLLALAAAGYGGGGGGGDESERGGGGGGGSARTPRAPSGDVLARCTLDVSGLGAGEMPAGMDRVQGLVWRPVSTPEQAAAALREGGRARRTASTALNAASSRSHALLSVKVRALQDGAPVTTLMHLVDLAGSERIDKSEVTGEQLKEAQAINKSLSALGDVISALQRRTPHVPFRNSKLTQVLQDSLCGSSKVLLVCNLSPEAVSAGETLSSLNFASRAAQVELGPARRAAGGGASTPPPGAPAAPGGGGGGGGEGGGGGGDAGRPGSAGSGGAARGARVSGGATSRLGERAGGAASPAGGGSPRLAGASAAAAAAAVKPARH</sequence>
<evidence type="ECO:0000313" key="7">
    <source>
        <dbReference type="Proteomes" id="UP000247498"/>
    </source>
</evidence>
<feature type="region of interest" description="Disordered" evidence="4">
    <location>
        <begin position="120"/>
        <end position="152"/>
    </location>
</feature>
<gene>
    <name evidence="6" type="ORF">Rsub_03156</name>
</gene>
<evidence type="ECO:0000256" key="1">
    <source>
        <dbReference type="ARBA" id="ARBA00023175"/>
    </source>
</evidence>
<evidence type="ECO:0000259" key="5">
    <source>
        <dbReference type="PROSITE" id="PS50067"/>
    </source>
</evidence>
<feature type="compositionally biased region" description="Low complexity" evidence="4">
    <location>
        <begin position="855"/>
        <end position="885"/>
    </location>
</feature>
<accession>A0A2V0NSH8</accession>
<name>A0A2V0NSH8_9CHLO</name>
<dbReference type="GO" id="GO:0015630">
    <property type="term" value="C:microtubule cytoskeleton"/>
    <property type="evidence" value="ECO:0007669"/>
    <property type="project" value="TreeGrafter"/>
</dbReference>
<feature type="coiled-coil region" evidence="3">
    <location>
        <begin position="331"/>
        <end position="410"/>
    </location>
</feature>
<dbReference type="AlphaFoldDB" id="A0A2V0NSH8"/>
<comment type="caution">
    <text evidence="6">The sequence shown here is derived from an EMBL/GenBank/DDBJ whole genome shotgun (WGS) entry which is preliminary data.</text>
</comment>
<evidence type="ECO:0000256" key="4">
    <source>
        <dbReference type="SAM" id="MobiDB-lite"/>
    </source>
</evidence>
<dbReference type="InterPro" id="IPR027417">
    <property type="entry name" value="P-loop_NTPase"/>
</dbReference>
<dbReference type="OrthoDB" id="3176171at2759"/>
<proteinExistence type="inferred from homology"/>
<feature type="region of interest" description="Disordered" evidence="4">
    <location>
        <begin position="575"/>
        <end position="600"/>
    </location>
</feature>
<dbReference type="PANTHER" id="PTHR47972:SF28">
    <property type="entry name" value="KINESIN-LIKE PROTEIN KLP-3"/>
    <property type="match status" value="1"/>
</dbReference>
<keyword evidence="1 2" id="KW-0505">Motor protein</keyword>
<keyword evidence="3" id="KW-0175">Coiled coil</keyword>
<dbReference type="GO" id="GO:0005524">
    <property type="term" value="F:ATP binding"/>
    <property type="evidence" value="ECO:0007669"/>
    <property type="project" value="UniProtKB-UniRule"/>
</dbReference>
<reference evidence="6 7" key="1">
    <citation type="journal article" date="2018" name="Sci. Rep.">
        <title>Raphidocelis subcapitata (=Pseudokirchneriella subcapitata) provides an insight into genome evolution and environmental adaptations in the Sphaeropleales.</title>
        <authorList>
            <person name="Suzuki S."/>
            <person name="Yamaguchi H."/>
            <person name="Nakajima N."/>
            <person name="Kawachi M."/>
        </authorList>
    </citation>
    <scope>NUCLEOTIDE SEQUENCE [LARGE SCALE GENOMIC DNA]</scope>
    <source>
        <strain evidence="6 7">NIES-35</strain>
    </source>
</reference>
<keyword evidence="2" id="KW-0067">ATP-binding</keyword>
<evidence type="ECO:0000256" key="3">
    <source>
        <dbReference type="SAM" id="Coils"/>
    </source>
</evidence>
<evidence type="ECO:0000313" key="6">
    <source>
        <dbReference type="EMBL" id="GBF90584.1"/>
    </source>
</evidence>
<dbReference type="InterPro" id="IPR001752">
    <property type="entry name" value="Kinesin_motor_dom"/>
</dbReference>
<feature type="binding site" evidence="2">
    <location>
        <begin position="508"/>
        <end position="515"/>
    </location>
    <ligand>
        <name>ATP</name>
        <dbReference type="ChEBI" id="CHEBI:30616"/>
    </ligand>
</feature>
<organism evidence="6 7">
    <name type="scientific">Raphidocelis subcapitata</name>
    <dbReference type="NCBI Taxonomy" id="307507"/>
    <lineage>
        <taxon>Eukaryota</taxon>
        <taxon>Viridiplantae</taxon>
        <taxon>Chlorophyta</taxon>
        <taxon>core chlorophytes</taxon>
        <taxon>Chlorophyceae</taxon>
        <taxon>CS clade</taxon>
        <taxon>Sphaeropleales</taxon>
        <taxon>Selenastraceae</taxon>
        <taxon>Raphidocelis</taxon>
    </lineage>
</organism>
<dbReference type="GO" id="GO:0007018">
    <property type="term" value="P:microtubule-based movement"/>
    <property type="evidence" value="ECO:0007669"/>
    <property type="project" value="InterPro"/>
</dbReference>
<dbReference type="InterPro" id="IPR027640">
    <property type="entry name" value="Kinesin-like_fam"/>
</dbReference>
<feature type="region of interest" description="Disordered" evidence="4">
    <location>
        <begin position="789"/>
        <end position="885"/>
    </location>
</feature>
<dbReference type="Gene3D" id="3.40.850.10">
    <property type="entry name" value="Kinesin motor domain"/>
    <property type="match status" value="1"/>
</dbReference>
<feature type="region of interest" description="Disordered" evidence="4">
    <location>
        <begin position="1"/>
        <end position="22"/>
    </location>
</feature>
<dbReference type="PRINTS" id="PR00380">
    <property type="entry name" value="KINESINHEAVY"/>
</dbReference>
<feature type="compositionally biased region" description="Gly residues" evidence="4">
    <location>
        <begin position="575"/>
        <end position="592"/>
    </location>
</feature>
<feature type="domain" description="Kinesin motor" evidence="5">
    <location>
        <begin position="431"/>
        <end position="784"/>
    </location>
</feature>
<feature type="compositionally biased region" description="Gly residues" evidence="4">
    <location>
        <begin position="808"/>
        <end position="837"/>
    </location>
</feature>
<dbReference type="GO" id="GO:0003777">
    <property type="term" value="F:microtubule motor activity"/>
    <property type="evidence" value="ECO:0007669"/>
    <property type="project" value="InterPro"/>
</dbReference>
<dbReference type="STRING" id="307507.A0A2V0NSH8"/>
<feature type="region of interest" description="Disordered" evidence="4">
    <location>
        <begin position="39"/>
        <end position="88"/>
    </location>
</feature>
<dbReference type="SMART" id="SM00129">
    <property type="entry name" value="KISc"/>
    <property type="match status" value="1"/>
</dbReference>
<dbReference type="InterPro" id="IPR036961">
    <property type="entry name" value="Kinesin_motor_dom_sf"/>
</dbReference>
<keyword evidence="7" id="KW-1185">Reference proteome</keyword>
<dbReference type="EMBL" id="BDRX01000018">
    <property type="protein sequence ID" value="GBF90584.1"/>
    <property type="molecule type" value="Genomic_DNA"/>
</dbReference>
<feature type="compositionally biased region" description="Gly residues" evidence="4">
    <location>
        <begin position="41"/>
        <end position="51"/>
    </location>
</feature>
<feature type="compositionally biased region" description="Low complexity" evidence="4">
    <location>
        <begin position="134"/>
        <end position="145"/>
    </location>
</feature>
<comment type="similarity">
    <text evidence="2">Belongs to the TRAFAC class myosin-kinesin ATPase superfamily. Kinesin family.</text>
</comment>
<dbReference type="Proteomes" id="UP000247498">
    <property type="component" value="Unassembled WGS sequence"/>
</dbReference>
<dbReference type="PROSITE" id="PS50067">
    <property type="entry name" value="KINESIN_MOTOR_2"/>
    <property type="match status" value="1"/>
</dbReference>
<dbReference type="SUPFAM" id="SSF52540">
    <property type="entry name" value="P-loop containing nucleoside triphosphate hydrolases"/>
    <property type="match status" value="1"/>
</dbReference>
<protein>
    <submittedName>
        <fullName evidence="6">ATP binding microtubule motor protein</fullName>
    </submittedName>
</protein>
<dbReference type="Pfam" id="PF00225">
    <property type="entry name" value="Kinesin"/>
    <property type="match status" value="1"/>
</dbReference>
<keyword evidence="2" id="KW-0547">Nucleotide-binding</keyword>
<evidence type="ECO:0000256" key="2">
    <source>
        <dbReference type="PROSITE-ProRule" id="PRU00283"/>
    </source>
</evidence>
<dbReference type="GO" id="GO:0008017">
    <property type="term" value="F:microtubule binding"/>
    <property type="evidence" value="ECO:0007669"/>
    <property type="project" value="InterPro"/>
</dbReference>
<dbReference type="PANTHER" id="PTHR47972">
    <property type="entry name" value="KINESIN-LIKE PROTEIN KLP-3"/>
    <property type="match status" value="1"/>
</dbReference>
<dbReference type="InParanoid" id="A0A2V0NSH8"/>